<dbReference type="RefSeq" id="WP_058444749.1">
    <property type="nucleotide sequence ID" value="NZ_CAAAHT010000030.1"/>
</dbReference>
<evidence type="ECO:0000313" key="3">
    <source>
        <dbReference type="Proteomes" id="UP000054698"/>
    </source>
</evidence>
<evidence type="ECO:0000313" key="2">
    <source>
        <dbReference type="EMBL" id="SPX59343.1"/>
    </source>
</evidence>
<proteinExistence type="predicted"/>
<accession>A0A0W0U1I7</accession>
<dbReference type="OrthoDB" id="5636704at2"/>
<dbReference type="EMBL" id="UASS01000001">
    <property type="protein sequence ID" value="SPX59343.1"/>
    <property type="molecule type" value="Genomic_DNA"/>
</dbReference>
<dbReference type="AlphaFoldDB" id="A0A0W0U1I7"/>
<dbReference type="Proteomes" id="UP000251942">
    <property type="component" value="Unassembled WGS sequence"/>
</dbReference>
<reference evidence="1 3" key="1">
    <citation type="submission" date="2015-11" db="EMBL/GenBank/DDBJ databases">
        <title>Genomic analysis of 38 Legionella species identifies large and diverse effector repertoires.</title>
        <authorList>
            <person name="Burstein D."/>
            <person name="Amaro F."/>
            <person name="Zusman T."/>
            <person name="Lifshitz Z."/>
            <person name="Cohen O."/>
            <person name="Gilbert J.A."/>
            <person name="Pupko T."/>
            <person name="Shuman H.A."/>
            <person name="Segal G."/>
        </authorList>
    </citation>
    <scope>NUCLEOTIDE SEQUENCE [LARGE SCALE GENOMIC DNA]</scope>
    <source>
        <strain evidence="1 3">WO-44C</strain>
    </source>
</reference>
<evidence type="ECO:0000313" key="1">
    <source>
        <dbReference type="EMBL" id="KTD01526.1"/>
    </source>
</evidence>
<keyword evidence="3" id="KW-1185">Reference proteome</keyword>
<dbReference type="STRING" id="453.Lfee_1130"/>
<organism evidence="1 3">
    <name type="scientific">Legionella feeleii</name>
    <dbReference type="NCBI Taxonomy" id="453"/>
    <lineage>
        <taxon>Bacteria</taxon>
        <taxon>Pseudomonadati</taxon>
        <taxon>Pseudomonadota</taxon>
        <taxon>Gammaproteobacteria</taxon>
        <taxon>Legionellales</taxon>
        <taxon>Legionellaceae</taxon>
        <taxon>Legionella</taxon>
    </lineage>
</organism>
<dbReference type="PATRIC" id="fig|453.4.peg.1214"/>
<sequence length="300" mass="32858">MAVQQQLVQKALNALKKAGQLSGSEGVKNQAILLENQKDIEKLEGIANALEVLERARMLNNFQGKANYLCLMQNLDHVGSIAEGMAALEHARLLRGSQGQFYFDLLIQHKKYASSLAAGIVALTSAKLVKEYYTVLVAHPEHAKDLASAIVTLHRAGLLKGEHGIVNLALLTKHKEKAEVIARALYWLQVEEDWLVGGEPRLLTQANFNALFLYPEFLEEIAQEIENLAISGLVGGVKAGFAGIIDNKRVQREARERAIFAALIPPVETVVAQGFFKPVAPATPNLPVVPLVSLVCEYLR</sequence>
<protein>
    <submittedName>
        <fullName evidence="1">Uncharacterized protein</fullName>
    </submittedName>
</protein>
<name>A0A0W0U1I7_9GAMM</name>
<dbReference type="Proteomes" id="UP000054698">
    <property type="component" value="Unassembled WGS sequence"/>
</dbReference>
<reference evidence="2 4" key="2">
    <citation type="submission" date="2018-06" db="EMBL/GenBank/DDBJ databases">
        <authorList>
            <consortium name="Pathogen Informatics"/>
            <person name="Doyle S."/>
        </authorList>
    </citation>
    <scope>NUCLEOTIDE SEQUENCE [LARGE SCALE GENOMIC DNA]</scope>
    <source>
        <strain evidence="2 4">NCTC12022</strain>
    </source>
</reference>
<evidence type="ECO:0000313" key="4">
    <source>
        <dbReference type="Proteomes" id="UP000251942"/>
    </source>
</evidence>
<dbReference type="EMBL" id="LNYB01000031">
    <property type="protein sequence ID" value="KTD01526.1"/>
    <property type="molecule type" value="Genomic_DNA"/>
</dbReference>
<gene>
    <name evidence="1" type="ORF">Lfee_1130</name>
    <name evidence="2" type="ORF">NCTC12022_00164</name>
</gene>